<keyword evidence="3" id="KW-1185">Reference proteome</keyword>
<feature type="domain" description="Phospholipid/glycerol acyltransferase" evidence="1">
    <location>
        <begin position="91"/>
        <end position="226"/>
    </location>
</feature>
<dbReference type="InterPro" id="IPR002123">
    <property type="entry name" value="Plipid/glycerol_acylTrfase"/>
</dbReference>
<organism evidence="2 3">
    <name type="scientific">Echinicola jeungdonensis</name>
    <dbReference type="NCBI Taxonomy" id="709343"/>
    <lineage>
        <taxon>Bacteria</taxon>
        <taxon>Pseudomonadati</taxon>
        <taxon>Bacteroidota</taxon>
        <taxon>Cytophagia</taxon>
        <taxon>Cytophagales</taxon>
        <taxon>Cyclobacteriaceae</taxon>
        <taxon>Echinicola</taxon>
    </lineage>
</organism>
<evidence type="ECO:0000313" key="3">
    <source>
        <dbReference type="Proteomes" id="UP001589654"/>
    </source>
</evidence>
<evidence type="ECO:0000259" key="1">
    <source>
        <dbReference type="SMART" id="SM00563"/>
    </source>
</evidence>
<keyword evidence="2" id="KW-0808">Transferase</keyword>
<dbReference type="SMART" id="SM00563">
    <property type="entry name" value="PlsC"/>
    <property type="match status" value="1"/>
</dbReference>
<dbReference type="PANTHER" id="PTHR30068">
    <property type="entry name" value="URONATE ISOMERASE"/>
    <property type="match status" value="1"/>
</dbReference>
<dbReference type="SUPFAM" id="SSF69593">
    <property type="entry name" value="Glycerol-3-phosphate (1)-acyltransferase"/>
    <property type="match status" value="1"/>
</dbReference>
<comment type="caution">
    <text evidence="2">The sequence shown here is derived from an EMBL/GenBank/DDBJ whole genome shotgun (WGS) entry which is preliminary data.</text>
</comment>
<dbReference type="EMBL" id="JBHMEW010000051">
    <property type="protein sequence ID" value="MFB9211645.1"/>
    <property type="molecule type" value="Genomic_DNA"/>
</dbReference>
<accession>A0ABV5J604</accession>
<name>A0ABV5J604_9BACT</name>
<dbReference type="PANTHER" id="PTHR30068:SF3">
    <property type="entry name" value="PHOSPHOLIPID_GLYCEROL ACYLTRANSFERASE DOMAIN-CONTAINING PROTEIN"/>
    <property type="match status" value="1"/>
</dbReference>
<evidence type="ECO:0000313" key="2">
    <source>
        <dbReference type="EMBL" id="MFB9211645.1"/>
    </source>
</evidence>
<dbReference type="Proteomes" id="UP001589654">
    <property type="component" value="Unassembled WGS sequence"/>
</dbReference>
<protein>
    <submittedName>
        <fullName evidence="2">1-acyl-sn-glycerol-3-phosphate acyltransferase</fullName>
    </submittedName>
</protein>
<proteinExistence type="predicted"/>
<keyword evidence="2" id="KW-0012">Acyltransferase</keyword>
<reference evidence="2 3" key="1">
    <citation type="submission" date="2024-09" db="EMBL/GenBank/DDBJ databases">
        <authorList>
            <person name="Sun Q."/>
            <person name="Mori K."/>
        </authorList>
    </citation>
    <scope>NUCLEOTIDE SEQUENCE [LARGE SCALE GENOMIC DNA]</scope>
    <source>
        <strain evidence="2 3">CECT 7682</strain>
    </source>
</reference>
<dbReference type="RefSeq" id="WP_290248490.1">
    <property type="nucleotide sequence ID" value="NZ_JAUFQT010000001.1"/>
</dbReference>
<gene>
    <name evidence="2" type="ORF">ACFFUR_07495</name>
</gene>
<sequence>MSKFEQIRPFYDTEVNQALLGILDDPMMKTVMNFTFPELKDEEWKDQLRKTHSIRDFQINFIYPAIEMVLKKSAEGLTYSGIDKLDQHTPYLFISNHRDIVMDTSLLNYSLYKGGLMMTASAIGDNLLRNPFLMTLSRLTRNFIVRRGLPARELLESSKLMSEYIRESLLKENRSVWIAQREGRTKDGNDATQKGVLKMLAMASDEKTELDYFKKIKIVPVSISYEYDPTDVLKMPELIAKSKNENYVKGKNEDFNTIMNGILGQKKRIHIHVDKVLDREIDEIMERYPSVNKQVQALCNAIDEKIITHYKLWPTNYIAYDLFYQSNQYQSEYSENEKEAFQKRLQQGVDVKDKVAVRNFLAMYANPVINQEALKVEK</sequence>
<dbReference type="GO" id="GO:0016746">
    <property type="term" value="F:acyltransferase activity"/>
    <property type="evidence" value="ECO:0007669"/>
    <property type="project" value="UniProtKB-KW"/>
</dbReference>
<dbReference type="Pfam" id="PF01553">
    <property type="entry name" value="Acyltransferase"/>
    <property type="match status" value="1"/>
</dbReference>